<proteinExistence type="predicted"/>
<gene>
    <name evidence="4" type="ORF">RHSIM_Rhsim02G0103200</name>
    <name evidence="3" type="ORF">RHSIM_RhsimUnG0025500</name>
    <name evidence="2" type="ORF">RHSIM_RhsimUnG0028800</name>
</gene>
<feature type="region of interest" description="Disordered" evidence="1">
    <location>
        <begin position="18"/>
        <end position="70"/>
    </location>
</feature>
<dbReference type="EMBL" id="WJXA01000061">
    <property type="protein sequence ID" value="KAF7116519.1"/>
    <property type="molecule type" value="Genomic_DNA"/>
</dbReference>
<dbReference type="OrthoDB" id="1931061at2759"/>
<sequence>MRSKADDPLSHYWKYRRDRMKEDSTRTMENQRKSDVGHEDICTLDEMPTACHNKDVEKPGKRSKGKKRSTISVLKQDIDEGRLEIKKRRRNTSMQEPSPTVIVEKESTKETSHQNPKPSERIVEPYSTSKGFGNMWKLILMDEQGTRIQAVLFNDVINQFEQTFLKENSYIISDGLVKPVNAQYANVHKEVEVMLTNNKRLENAKVEITLNSIRYEFTSFEDLQHAGKNAIVGEELDRISKERPPIAVSRAKVTTYSGLLSLSTLSITTHQIKPALSTQEHMKEWFSFGAKEEDPEEILLQKKIKSAEKVTIRGMIERPSNDFQAK</sequence>
<dbReference type="SUPFAM" id="SSF50249">
    <property type="entry name" value="Nucleic acid-binding proteins"/>
    <property type="match status" value="1"/>
</dbReference>
<dbReference type="AlphaFoldDB" id="A0A834HC59"/>
<accession>A0A834HC59</accession>
<feature type="compositionally biased region" description="Basic and acidic residues" evidence="1">
    <location>
        <begin position="19"/>
        <end position="41"/>
    </location>
</feature>
<dbReference type="EMBL" id="WJXA01000069">
    <property type="protein sequence ID" value="KAF7116435.1"/>
    <property type="molecule type" value="Genomic_DNA"/>
</dbReference>
<evidence type="ECO:0000313" key="3">
    <source>
        <dbReference type="EMBL" id="KAF7116519.1"/>
    </source>
</evidence>
<organism evidence="4 5">
    <name type="scientific">Rhododendron simsii</name>
    <name type="common">Sims's rhododendron</name>
    <dbReference type="NCBI Taxonomy" id="118357"/>
    <lineage>
        <taxon>Eukaryota</taxon>
        <taxon>Viridiplantae</taxon>
        <taxon>Streptophyta</taxon>
        <taxon>Embryophyta</taxon>
        <taxon>Tracheophyta</taxon>
        <taxon>Spermatophyta</taxon>
        <taxon>Magnoliopsida</taxon>
        <taxon>eudicotyledons</taxon>
        <taxon>Gunneridae</taxon>
        <taxon>Pentapetalae</taxon>
        <taxon>asterids</taxon>
        <taxon>Ericales</taxon>
        <taxon>Ericaceae</taxon>
        <taxon>Ericoideae</taxon>
        <taxon>Rhodoreae</taxon>
        <taxon>Rhododendron</taxon>
    </lineage>
</organism>
<evidence type="ECO:0000256" key="1">
    <source>
        <dbReference type="SAM" id="MobiDB-lite"/>
    </source>
</evidence>
<reference evidence="4" key="1">
    <citation type="submission" date="2019-11" db="EMBL/GenBank/DDBJ databases">
        <authorList>
            <person name="Liu Y."/>
            <person name="Hou J."/>
            <person name="Li T.-Q."/>
            <person name="Guan C.-H."/>
            <person name="Wu X."/>
            <person name="Wu H.-Z."/>
            <person name="Ling F."/>
            <person name="Zhang R."/>
            <person name="Shi X.-G."/>
            <person name="Ren J.-P."/>
            <person name="Chen E.-F."/>
            <person name="Sun J.-M."/>
        </authorList>
    </citation>
    <scope>NUCLEOTIDE SEQUENCE</scope>
    <source>
        <strain evidence="4">Adult_tree_wgs_1</strain>
        <tissue evidence="4">Leaves</tissue>
    </source>
</reference>
<feature type="compositionally biased region" description="Basic and acidic residues" evidence="1">
    <location>
        <begin position="103"/>
        <end position="123"/>
    </location>
</feature>
<name>A0A834HC59_RHOSS</name>
<dbReference type="InterPro" id="IPR012340">
    <property type="entry name" value="NA-bd_OB-fold"/>
</dbReference>
<evidence type="ECO:0000313" key="5">
    <source>
        <dbReference type="Proteomes" id="UP000626092"/>
    </source>
</evidence>
<evidence type="ECO:0000313" key="4">
    <source>
        <dbReference type="EMBL" id="KAF7151298.1"/>
    </source>
</evidence>
<dbReference type="EMBL" id="WJXA01000002">
    <property type="protein sequence ID" value="KAF7151298.1"/>
    <property type="molecule type" value="Genomic_DNA"/>
</dbReference>
<dbReference type="Gene3D" id="2.40.50.140">
    <property type="entry name" value="Nucleic acid-binding proteins"/>
    <property type="match status" value="1"/>
</dbReference>
<evidence type="ECO:0000313" key="2">
    <source>
        <dbReference type="EMBL" id="KAF7116435.1"/>
    </source>
</evidence>
<feature type="region of interest" description="Disordered" evidence="1">
    <location>
        <begin position="82"/>
        <end position="126"/>
    </location>
</feature>
<protein>
    <submittedName>
        <fullName evidence="4">Uncharacterized protein</fullName>
    </submittedName>
</protein>
<dbReference type="Proteomes" id="UP000626092">
    <property type="component" value="Unassembled WGS sequence"/>
</dbReference>
<comment type="caution">
    <text evidence="4">The sequence shown here is derived from an EMBL/GenBank/DDBJ whole genome shotgun (WGS) entry which is preliminary data.</text>
</comment>
<keyword evidence="5" id="KW-1185">Reference proteome</keyword>